<feature type="transmembrane region" description="Helical" evidence="14">
    <location>
        <begin position="7"/>
        <end position="28"/>
    </location>
</feature>
<keyword evidence="8" id="KW-0677">Repeat</keyword>
<reference evidence="17 18" key="1">
    <citation type="submission" date="2016-12" db="EMBL/GenBank/DDBJ databases">
        <title>Complete genome sequence of Microbacterium aurum KACC 15219.</title>
        <authorList>
            <person name="Jung Y."/>
            <person name="Shin J.-H."/>
            <person name="Lee Y.-J."/>
            <person name="Yi H."/>
            <person name="Bahn Y.-S."/>
            <person name="Kim J.F."/>
            <person name="Lee D.-W."/>
        </authorList>
    </citation>
    <scope>NUCLEOTIDE SEQUENCE [LARGE SCALE GENOMIC DNA]</scope>
    <source>
        <strain evidence="17 18">KACC 15219</strain>
    </source>
</reference>
<feature type="domain" description="EfeO-type cupredoxin-like" evidence="16">
    <location>
        <begin position="465"/>
        <end position="528"/>
    </location>
</feature>
<dbReference type="AlphaFoldDB" id="A0A1P8U6F4"/>
<feature type="transmembrane region" description="Helical" evidence="14">
    <location>
        <begin position="134"/>
        <end position="155"/>
    </location>
</feature>
<dbReference type="Gene3D" id="2.60.40.420">
    <property type="entry name" value="Cupredoxins - blue copper proteins"/>
    <property type="match status" value="3"/>
</dbReference>
<accession>A0A1P8U6F4</accession>
<feature type="transmembrane region" description="Helical" evidence="14">
    <location>
        <begin position="229"/>
        <end position="249"/>
    </location>
</feature>
<feature type="transmembrane region" description="Helical" evidence="14">
    <location>
        <begin position="369"/>
        <end position="391"/>
    </location>
</feature>
<evidence type="ECO:0000256" key="1">
    <source>
        <dbReference type="ARBA" id="ARBA00001960"/>
    </source>
</evidence>
<evidence type="ECO:0000256" key="11">
    <source>
        <dbReference type="ARBA" id="ARBA00049340"/>
    </source>
</evidence>
<dbReference type="EMBL" id="CP018762">
    <property type="protein sequence ID" value="APZ33643.1"/>
    <property type="molecule type" value="Genomic_DNA"/>
</dbReference>
<comment type="cofactor">
    <cofactor evidence="1 12">
        <name>Cu(+)</name>
        <dbReference type="ChEBI" id="CHEBI:49552"/>
    </cofactor>
</comment>
<dbReference type="KEGG" id="maur:BOH66_04700"/>
<dbReference type="GO" id="GO:0005507">
    <property type="term" value="F:copper ion binding"/>
    <property type="evidence" value="ECO:0007669"/>
    <property type="project" value="InterPro"/>
</dbReference>
<feature type="binding site" description="type 1 copper site" evidence="12">
    <location>
        <position position="715"/>
    </location>
    <ligand>
        <name>Cu cation</name>
        <dbReference type="ChEBI" id="CHEBI:23378"/>
        <label>1</label>
    </ligand>
</feature>
<evidence type="ECO:0000259" key="15">
    <source>
        <dbReference type="Pfam" id="PF07732"/>
    </source>
</evidence>
<dbReference type="InterPro" id="IPR011707">
    <property type="entry name" value="Cu-oxidase-like_N"/>
</dbReference>
<comment type="catalytic activity">
    <reaction evidence="11">
        <text>nitric oxide + Fe(III)-[cytochrome c] + H2O = Fe(II)-[cytochrome c] + nitrite + 2 H(+)</text>
        <dbReference type="Rhea" id="RHEA:15233"/>
        <dbReference type="Rhea" id="RHEA-COMP:10350"/>
        <dbReference type="Rhea" id="RHEA-COMP:14399"/>
        <dbReference type="ChEBI" id="CHEBI:15377"/>
        <dbReference type="ChEBI" id="CHEBI:15378"/>
        <dbReference type="ChEBI" id="CHEBI:16301"/>
        <dbReference type="ChEBI" id="CHEBI:16480"/>
        <dbReference type="ChEBI" id="CHEBI:29033"/>
        <dbReference type="ChEBI" id="CHEBI:29034"/>
        <dbReference type="EC" id="1.7.2.1"/>
    </reaction>
</comment>
<evidence type="ECO:0000256" key="13">
    <source>
        <dbReference type="SAM" id="MobiDB-lite"/>
    </source>
</evidence>
<organism evidence="17 18">
    <name type="scientific">Microbacterium aurum</name>
    <dbReference type="NCBI Taxonomy" id="36805"/>
    <lineage>
        <taxon>Bacteria</taxon>
        <taxon>Bacillati</taxon>
        <taxon>Actinomycetota</taxon>
        <taxon>Actinomycetes</taxon>
        <taxon>Micrococcales</taxon>
        <taxon>Microbacteriaceae</taxon>
        <taxon>Microbacterium</taxon>
    </lineage>
</organism>
<evidence type="ECO:0000256" key="10">
    <source>
        <dbReference type="ARBA" id="ARBA00023008"/>
    </source>
</evidence>
<evidence type="ECO:0000256" key="4">
    <source>
        <dbReference type="ARBA" id="ARBA00011233"/>
    </source>
</evidence>
<feature type="binding site" description="type 1 copper site" evidence="12">
    <location>
        <position position="723"/>
    </location>
    <ligand>
        <name>Cu cation</name>
        <dbReference type="ChEBI" id="CHEBI:23378"/>
        <label>1</label>
    </ligand>
</feature>
<feature type="domain" description="Plastocyanin-like" evidence="15">
    <location>
        <begin position="628"/>
        <end position="737"/>
    </location>
</feature>
<dbReference type="GO" id="GO:0050421">
    <property type="term" value="F:nitrite reductase (NO-forming) activity"/>
    <property type="evidence" value="ECO:0007669"/>
    <property type="project" value="UniProtKB-EC"/>
</dbReference>
<dbReference type="InterPro" id="IPR028096">
    <property type="entry name" value="EfeO_Cupredoxin"/>
</dbReference>
<dbReference type="InterPro" id="IPR045087">
    <property type="entry name" value="Cu-oxidase_fam"/>
</dbReference>
<feature type="binding site" description="type 1 copper site" evidence="12">
    <location>
        <position position="728"/>
    </location>
    <ligand>
        <name>Cu cation</name>
        <dbReference type="ChEBI" id="CHEBI:23378"/>
        <label>1</label>
    </ligand>
</feature>
<feature type="binding site" description="type 1 copper site" evidence="12">
    <location>
        <position position="714"/>
    </location>
    <ligand>
        <name>Cu cation</name>
        <dbReference type="ChEBI" id="CHEBI:23378"/>
        <label>1</label>
    </ligand>
</feature>
<feature type="region of interest" description="Disordered" evidence="13">
    <location>
        <begin position="565"/>
        <end position="590"/>
    </location>
</feature>
<feature type="transmembrane region" description="Helical" evidence="14">
    <location>
        <begin position="206"/>
        <end position="223"/>
    </location>
</feature>
<dbReference type="PRINTS" id="PR00695">
    <property type="entry name" value="CUNO2RDTASE"/>
</dbReference>
<feature type="transmembrane region" description="Helical" evidence="14">
    <location>
        <begin position="175"/>
        <end position="194"/>
    </location>
</feature>
<dbReference type="EC" id="1.7.2.1" evidence="5"/>
<dbReference type="CDD" id="cd00920">
    <property type="entry name" value="Cupredoxin"/>
    <property type="match status" value="1"/>
</dbReference>
<feature type="transmembrane region" description="Helical" evidence="14">
    <location>
        <begin position="34"/>
        <end position="54"/>
    </location>
</feature>
<feature type="binding site" description="type 1 copper site" evidence="12">
    <location>
        <position position="675"/>
    </location>
    <ligand>
        <name>Cu cation</name>
        <dbReference type="ChEBI" id="CHEBI:23378"/>
        <label>1</label>
    </ligand>
</feature>
<evidence type="ECO:0000256" key="6">
    <source>
        <dbReference type="ARBA" id="ARBA00017290"/>
    </source>
</evidence>
<dbReference type="Proteomes" id="UP000187185">
    <property type="component" value="Chromosome"/>
</dbReference>
<feature type="transmembrane region" description="Helical" evidence="14">
    <location>
        <begin position="261"/>
        <end position="285"/>
    </location>
</feature>
<evidence type="ECO:0000256" key="2">
    <source>
        <dbReference type="ARBA" id="ARBA00001973"/>
    </source>
</evidence>
<keyword evidence="14" id="KW-0812">Transmembrane</keyword>
<evidence type="ECO:0000256" key="14">
    <source>
        <dbReference type="SAM" id="Phobius"/>
    </source>
</evidence>
<evidence type="ECO:0000256" key="12">
    <source>
        <dbReference type="PIRSR" id="PIRSR601287-1"/>
    </source>
</evidence>
<sequence>MSRRNWYLLTNSVVFGWIVLTIVAVTIHRFVPQPLWLMIHVPLLGAVTAAILVWSQHFSDTLLRRPAPAERAGLAVRLGLHTLGAAVVITGILAGVTMLVVAGAVIVGAAILTHGVILTLQLRRALPARFSPLVRYYVAAAAVFLGGIAIGATMSAAGDPDLTDRLVTAHLVLNAYGWIGLTALGTLVLLWPTVLHARMGETADAAARHALPVLVAGLAIAAVGPLLDVRLLVAGGMLVWLAGALRIGVEGWRQGRSMPPATFAGWSLAAAFGWVVVAAATLAAMSAVSPDWAQLRAGYLMVLGPLVVGFAVQLLLGALSYLLPVVALGSPAAAKAGAEMLDRGAAFRVAAFNGAIVLYLLPMPSVARVLLSFAALGVVIAFVVLAVRAVVAGRRVRRDEGANPDRSGRVSLGMPVATAPVAPPRRVGAVAAAFTVLALCVAGGVAADPAAVGISTAAGGAVVASGETTDVTVEVEGMRFTPAEIEVPYGDALVVTFHNTGTDVHDLTFANGVRTARLAPGASETVEVGVVGADLAGWCSIAGHRQMGMELAVVVTGAPAPGASVTDAAGSAHGHDHRGGMDAGEGSSAADAARDIDLEAEPGAGFTPWPAALAPASADTVHRLTLEVTEEEVEVAPGVTQTRWMFGGSAPGPVIRGRIGDRFEITLVNEGSIGHSIDFHAGALAPDEPMRTIQPGETLTYTFTATQAGIWMYHCSTMPMSMHIAGGMYGAVIIDPPDLAPVDGEYVLVQGEMYLGTQGGTADADKIAAQTPDLVAFNGYANQYAYEPLPATVGERVRVWVLDAGPNTASSFHIVGGQFDTVFAEGAYTLRPDDPGGSQALALQPAQGGFVELSFPEAGNYPFVTHIMSDAEKGAKGVFHVGH</sequence>
<feature type="binding site" description="type 1 copper site" evidence="12">
    <location>
        <position position="680"/>
    </location>
    <ligand>
        <name>Cu cation</name>
        <dbReference type="ChEBI" id="CHEBI:23378"/>
        <label>1</label>
    </ligand>
</feature>
<dbReference type="InterPro" id="IPR001287">
    <property type="entry name" value="NO2-reductase_Cu"/>
</dbReference>
<dbReference type="Pfam" id="PF07732">
    <property type="entry name" value="Cu-oxidase_3"/>
    <property type="match status" value="1"/>
</dbReference>
<evidence type="ECO:0000256" key="3">
    <source>
        <dbReference type="ARBA" id="ARBA00010609"/>
    </source>
</evidence>
<comment type="subunit">
    <text evidence="4">Homotrimer.</text>
</comment>
<evidence type="ECO:0000256" key="8">
    <source>
        <dbReference type="ARBA" id="ARBA00022737"/>
    </source>
</evidence>
<feature type="transmembrane region" description="Helical" evidence="14">
    <location>
        <begin position="100"/>
        <end position="122"/>
    </location>
</feature>
<dbReference type="Pfam" id="PF13473">
    <property type="entry name" value="Cupredoxin_1"/>
    <property type="match status" value="1"/>
</dbReference>
<proteinExistence type="inferred from homology"/>
<evidence type="ECO:0000313" key="18">
    <source>
        <dbReference type="Proteomes" id="UP000187185"/>
    </source>
</evidence>
<protein>
    <recommendedName>
        <fullName evidence="6">Copper-containing nitrite reductase</fullName>
        <ecNumber evidence="5">1.7.2.1</ecNumber>
    </recommendedName>
</protein>
<evidence type="ECO:0000313" key="17">
    <source>
        <dbReference type="EMBL" id="APZ33643.1"/>
    </source>
</evidence>
<evidence type="ECO:0000259" key="16">
    <source>
        <dbReference type="Pfam" id="PF13473"/>
    </source>
</evidence>
<dbReference type="OrthoDB" id="345021at2"/>
<dbReference type="PANTHER" id="PTHR11709:SF394">
    <property type="entry name" value="FI03373P-RELATED"/>
    <property type="match status" value="1"/>
</dbReference>
<comment type="cofactor">
    <cofactor evidence="2 12">
        <name>Cu(2+)</name>
        <dbReference type="ChEBI" id="CHEBI:29036"/>
    </cofactor>
</comment>
<feature type="transmembrane region" description="Helical" evidence="14">
    <location>
        <begin position="297"/>
        <end position="324"/>
    </location>
</feature>
<evidence type="ECO:0000256" key="5">
    <source>
        <dbReference type="ARBA" id="ARBA00011882"/>
    </source>
</evidence>
<dbReference type="SUPFAM" id="SSF49503">
    <property type="entry name" value="Cupredoxins"/>
    <property type="match status" value="3"/>
</dbReference>
<dbReference type="RefSeq" id="WP_076689748.1">
    <property type="nucleotide sequence ID" value="NZ_CP018762.1"/>
</dbReference>
<keyword evidence="18" id="KW-1185">Reference proteome</keyword>
<dbReference type="CDD" id="cd11020">
    <property type="entry name" value="CuRO_1_CuNIR"/>
    <property type="match status" value="1"/>
</dbReference>
<comment type="similarity">
    <text evidence="3">Belongs to the multicopper oxidase family.</text>
</comment>
<keyword evidence="14" id="KW-0472">Membrane</keyword>
<dbReference type="STRING" id="36805.BOH66_04700"/>
<evidence type="ECO:0000256" key="9">
    <source>
        <dbReference type="ARBA" id="ARBA00023002"/>
    </source>
</evidence>
<dbReference type="CDD" id="cd04208">
    <property type="entry name" value="CuRO_2_CuNIR"/>
    <property type="match status" value="1"/>
</dbReference>
<dbReference type="InterPro" id="IPR008972">
    <property type="entry name" value="Cupredoxin"/>
</dbReference>
<keyword evidence="7 12" id="KW-0479">Metal-binding</keyword>
<feature type="binding site" description="type 1 copper site" evidence="12">
    <location>
        <position position="866"/>
    </location>
    <ligand>
        <name>Cu cation</name>
        <dbReference type="ChEBI" id="CHEBI:23378"/>
        <label>1</label>
    </ligand>
</feature>
<feature type="transmembrane region" description="Helical" evidence="14">
    <location>
        <begin position="345"/>
        <end position="363"/>
    </location>
</feature>
<evidence type="ECO:0000256" key="7">
    <source>
        <dbReference type="ARBA" id="ARBA00022723"/>
    </source>
</evidence>
<gene>
    <name evidence="17" type="ORF">BOH66_04700</name>
</gene>
<keyword evidence="10 12" id="KW-0186">Copper</keyword>
<dbReference type="PANTHER" id="PTHR11709">
    <property type="entry name" value="MULTI-COPPER OXIDASE"/>
    <property type="match status" value="1"/>
</dbReference>
<name>A0A1P8U6F4_9MICO</name>
<keyword evidence="9" id="KW-0560">Oxidoreductase</keyword>
<feature type="transmembrane region" description="Helical" evidence="14">
    <location>
        <begin position="74"/>
        <end position="94"/>
    </location>
</feature>
<feature type="transmembrane region" description="Helical" evidence="14">
    <location>
        <begin position="427"/>
        <end position="447"/>
    </location>
</feature>
<keyword evidence="14" id="KW-1133">Transmembrane helix</keyword>